<dbReference type="Proteomes" id="UP001500567">
    <property type="component" value="Unassembled WGS sequence"/>
</dbReference>
<sequence>MSTTTPGALTVNGSTSGAIAFGDISTLTLTTPQVTFPGVSPTAYADAYEWTIPAGWVFLTDGTASTGAGKIMYGFNANSIQVRTTADAGGQVRVRAVDYECGERRGNPRLASLPQTLPIVRTLPTLTIISNRSPQGGSFSLFCGERLEPQQVRASSGGVPSGGGFSNYTFTTSGIVRSFCCLNTASPGVSLNGTGTGTVALSALYTRNGASTTVTAPSIVITARPEVATPVFLVSNYDLCLN</sequence>
<keyword evidence="3" id="KW-1185">Reference proteome</keyword>
<dbReference type="InterPro" id="IPR045829">
    <property type="entry name" value="PKD_6"/>
</dbReference>
<reference evidence="3" key="1">
    <citation type="journal article" date="2019" name="Int. J. Syst. Evol. Microbiol.">
        <title>The Global Catalogue of Microorganisms (GCM) 10K type strain sequencing project: providing services to taxonomists for standard genome sequencing and annotation.</title>
        <authorList>
            <consortium name="The Broad Institute Genomics Platform"/>
            <consortium name="The Broad Institute Genome Sequencing Center for Infectious Disease"/>
            <person name="Wu L."/>
            <person name="Ma J."/>
        </authorList>
    </citation>
    <scope>NUCLEOTIDE SEQUENCE [LARGE SCALE GENOMIC DNA]</scope>
    <source>
        <strain evidence="3">JCM 17224</strain>
    </source>
</reference>
<accession>A0ABP7RVL4</accession>
<gene>
    <name evidence="2" type="ORF">GCM10022408_12550</name>
</gene>
<comment type="caution">
    <text evidence="2">The sequence shown here is derived from an EMBL/GenBank/DDBJ whole genome shotgun (WGS) entry which is preliminary data.</text>
</comment>
<name>A0ABP7RVL4_9BACT</name>
<feature type="domain" description="PKD-like" evidence="1">
    <location>
        <begin position="39"/>
        <end position="104"/>
    </location>
</feature>
<protein>
    <recommendedName>
        <fullName evidence="1">PKD-like domain-containing protein</fullName>
    </recommendedName>
</protein>
<evidence type="ECO:0000313" key="2">
    <source>
        <dbReference type="EMBL" id="GAA4002607.1"/>
    </source>
</evidence>
<organism evidence="2 3">
    <name type="scientific">Hymenobacter fastidiosus</name>
    <dbReference type="NCBI Taxonomy" id="486264"/>
    <lineage>
        <taxon>Bacteria</taxon>
        <taxon>Pseudomonadati</taxon>
        <taxon>Bacteroidota</taxon>
        <taxon>Cytophagia</taxon>
        <taxon>Cytophagales</taxon>
        <taxon>Hymenobacteraceae</taxon>
        <taxon>Hymenobacter</taxon>
    </lineage>
</organism>
<dbReference type="Pfam" id="PF19408">
    <property type="entry name" value="PKD_6"/>
    <property type="match status" value="1"/>
</dbReference>
<evidence type="ECO:0000259" key="1">
    <source>
        <dbReference type="Pfam" id="PF19408"/>
    </source>
</evidence>
<evidence type="ECO:0000313" key="3">
    <source>
        <dbReference type="Proteomes" id="UP001500567"/>
    </source>
</evidence>
<proteinExistence type="predicted"/>
<dbReference type="EMBL" id="BAABDJ010000007">
    <property type="protein sequence ID" value="GAA4002607.1"/>
    <property type="molecule type" value="Genomic_DNA"/>
</dbReference>